<dbReference type="RefSeq" id="WP_316703869.1">
    <property type="nucleotide sequence ID" value="NZ_CP136336.1"/>
</dbReference>
<feature type="region of interest" description="Disordered" evidence="1">
    <location>
        <begin position="97"/>
        <end position="121"/>
    </location>
</feature>
<feature type="signal peptide" evidence="2">
    <location>
        <begin position="1"/>
        <end position="20"/>
    </location>
</feature>
<feature type="compositionally biased region" description="Basic and acidic residues" evidence="1">
    <location>
        <begin position="44"/>
        <end position="61"/>
    </location>
</feature>
<accession>A0ABZ0D167</accession>
<reference evidence="3 4" key="1">
    <citation type="submission" date="2023-10" db="EMBL/GenBank/DDBJ databases">
        <title>Bacteria for the degradation of biodegradable plastic PBAT(Polybutylene adipate terephthalate).</title>
        <authorList>
            <person name="Weon H.-Y."/>
            <person name="Yeon J."/>
        </authorList>
    </citation>
    <scope>NUCLEOTIDE SEQUENCE [LARGE SCALE GENOMIC DNA]</scope>
    <source>
        <strain evidence="3 4">SBD 7-3</strain>
    </source>
</reference>
<keyword evidence="4" id="KW-1185">Reference proteome</keyword>
<organism evidence="3 4">
    <name type="scientific">Piscinibacter gummiphilus</name>
    <dbReference type="NCBI Taxonomy" id="946333"/>
    <lineage>
        <taxon>Bacteria</taxon>
        <taxon>Pseudomonadati</taxon>
        <taxon>Pseudomonadota</taxon>
        <taxon>Betaproteobacteria</taxon>
        <taxon>Burkholderiales</taxon>
        <taxon>Sphaerotilaceae</taxon>
        <taxon>Piscinibacter</taxon>
    </lineage>
</organism>
<proteinExistence type="predicted"/>
<dbReference type="InterPro" id="IPR055013">
    <property type="entry name" value="CzcI"/>
</dbReference>
<gene>
    <name evidence="3" type="ORF">RXV79_12940</name>
</gene>
<dbReference type="EMBL" id="CP136336">
    <property type="protein sequence ID" value="WOB10928.1"/>
    <property type="molecule type" value="Genomic_DNA"/>
</dbReference>
<name>A0ABZ0D167_9BURK</name>
<evidence type="ECO:0000313" key="3">
    <source>
        <dbReference type="EMBL" id="WOB10928.1"/>
    </source>
</evidence>
<protein>
    <submittedName>
        <fullName evidence="3">DUF2946 family protein</fullName>
    </submittedName>
</protein>
<sequence length="121" mass="13535">MRRWLTILLLIMLPFQFTWAAAASYCQHETAPETQHIGHHQHEHKTASDAGKVETDAQDAKSAKLMADNDCGYCHLNAAKSVQLQALEVPALKGPAVQHAAVQPLPTRDPERHERPNWRLA</sequence>
<evidence type="ECO:0000313" key="4">
    <source>
        <dbReference type="Proteomes" id="UP001303946"/>
    </source>
</evidence>
<dbReference type="InterPro" id="IPR021333">
    <property type="entry name" value="DUF2946"/>
</dbReference>
<feature type="region of interest" description="Disordered" evidence="1">
    <location>
        <begin position="32"/>
        <end position="61"/>
    </location>
</feature>
<dbReference type="Proteomes" id="UP001303946">
    <property type="component" value="Chromosome"/>
</dbReference>
<evidence type="ECO:0000256" key="2">
    <source>
        <dbReference type="SAM" id="SignalP"/>
    </source>
</evidence>
<evidence type="ECO:0000256" key="1">
    <source>
        <dbReference type="SAM" id="MobiDB-lite"/>
    </source>
</evidence>
<keyword evidence="2" id="KW-0732">Signal</keyword>
<feature type="compositionally biased region" description="Basic and acidic residues" evidence="1">
    <location>
        <begin position="108"/>
        <end position="121"/>
    </location>
</feature>
<feature type="chain" id="PRO_5046841944" evidence="2">
    <location>
        <begin position="21"/>
        <end position="121"/>
    </location>
</feature>
<dbReference type="Pfam" id="PF11162">
    <property type="entry name" value="DUF2946"/>
    <property type="match status" value="1"/>
</dbReference>
<dbReference type="NCBIfam" id="NF045614">
    <property type="entry name" value="efflu_CzcI_Cupr"/>
    <property type="match status" value="1"/>
</dbReference>